<comment type="cofactor">
    <cofactor evidence="1">
        <name>FMN</name>
        <dbReference type="ChEBI" id="CHEBI:58210"/>
    </cofactor>
</comment>
<dbReference type="KEGG" id="amam:HPC72_08550"/>
<dbReference type="InterPro" id="IPR013785">
    <property type="entry name" value="Aldolase_TIM"/>
</dbReference>
<reference evidence="7 8" key="1">
    <citation type="submission" date="2020-05" db="EMBL/GenBank/DDBJ databases">
        <title>Actinomyces sp. zg-325.</title>
        <authorList>
            <person name="Yang C."/>
        </authorList>
    </citation>
    <scope>NUCLEOTIDE SEQUENCE [LARGE SCALE GENOMIC DNA]</scope>
    <source>
        <strain evidence="8">zg-325</strain>
    </source>
</reference>
<keyword evidence="5" id="KW-0560">Oxidoreductase</keyword>
<feature type="domain" description="NADH:flavin oxidoreductase/NADH oxidase N-terminal" evidence="6">
    <location>
        <begin position="6"/>
        <end position="370"/>
    </location>
</feature>
<evidence type="ECO:0000256" key="4">
    <source>
        <dbReference type="ARBA" id="ARBA00022857"/>
    </source>
</evidence>
<dbReference type="RefSeq" id="WP_159522074.1">
    <property type="nucleotide sequence ID" value="NZ_CP053642.1"/>
</dbReference>
<evidence type="ECO:0000256" key="3">
    <source>
        <dbReference type="ARBA" id="ARBA00022643"/>
    </source>
</evidence>
<sequence>MSTPALLSPLQIGPLTARNRLWLPPMCMYSAQEHDGVATDWHVLHYGTRAVGGFGTVIVEATAVTPEGRLSEFDLGLWDDAQIEGHRRIVAAIHDGGALAGVQLGHGGRKAGTPPWRPDAAGARAGTLQGWDLVAPSAIAYPSEGHAVPRELDEAGIARLVEAFAQAARRAAAAGYDLIEIHGAHGYLLHEFLSPLSNTRSDAFGGDESGRRRFPLQVVAAVRHAIDDAGSSAGTIDGAEAGAPRALGIRLSATDWAEGGLTGQDTARFAVELAAAGVDAIHVSTGGNVPGTVPVGPGYQVPYAAQARAALAASVADGGPGAGVIVVAVGVIDSAAQAEAILTAGDADAIAAGRPALRDPYLPVRWAHELGVNDWREAGLPVQYWRGAWR</sequence>
<proteinExistence type="predicted"/>
<evidence type="ECO:0000313" key="7">
    <source>
        <dbReference type="EMBL" id="QKD80252.1"/>
    </source>
</evidence>
<dbReference type="SUPFAM" id="SSF51395">
    <property type="entry name" value="FMN-linked oxidoreductases"/>
    <property type="match status" value="1"/>
</dbReference>
<dbReference type="GO" id="GO:0010181">
    <property type="term" value="F:FMN binding"/>
    <property type="evidence" value="ECO:0007669"/>
    <property type="project" value="InterPro"/>
</dbReference>
<name>A0A6M8B2X5_9ACTO</name>
<keyword evidence="4" id="KW-0521">NADP</keyword>
<dbReference type="PANTHER" id="PTHR43303">
    <property type="entry name" value="NADPH DEHYDROGENASE C23G7.10C-RELATED"/>
    <property type="match status" value="1"/>
</dbReference>
<gene>
    <name evidence="7" type="ORF">HPC72_08550</name>
</gene>
<evidence type="ECO:0000313" key="8">
    <source>
        <dbReference type="Proteomes" id="UP000504752"/>
    </source>
</evidence>
<dbReference type="InterPro" id="IPR001155">
    <property type="entry name" value="OxRdtase_FMN_N"/>
</dbReference>
<dbReference type="Proteomes" id="UP000504752">
    <property type="component" value="Chromosome"/>
</dbReference>
<evidence type="ECO:0000259" key="6">
    <source>
        <dbReference type="Pfam" id="PF00724"/>
    </source>
</evidence>
<keyword evidence="8" id="KW-1185">Reference proteome</keyword>
<accession>A0A6M8B2X5</accession>
<keyword evidence="3" id="KW-0288">FMN</keyword>
<evidence type="ECO:0000256" key="5">
    <source>
        <dbReference type="ARBA" id="ARBA00023002"/>
    </source>
</evidence>
<dbReference type="Gene3D" id="3.20.20.70">
    <property type="entry name" value="Aldolase class I"/>
    <property type="match status" value="1"/>
</dbReference>
<dbReference type="Pfam" id="PF00724">
    <property type="entry name" value="Oxidored_FMN"/>
    <property type="match status" value="1"/>
</dbReference>
<dbReference type="EMBL" id="CP053642">
    <property type="protein sequence ID" value="QKD80252.1"/>
    <property type="molecule type" value="Genomic_DNA"/>
</dbReference>
<evidence type="ECO:0000256" key="1">
    <source>
        <dbReference type="ARBA" id="ARBA00001917"/>
    </source>
</evidence>
<organism evidence="7 8">
    <name type="scientific">Actinomyces marmotae</name>
    <dbReference type="NCBI Taxonomy" id="2737173"/>
    <lineage>
        <taxon>Bacteria</taxon>
        <taxon>Bacillati</taxon>
        <taxon>Actinomycetota</taxon>
        <taxon>Actinomycetes</taxon>
        <taxon>Actinomycetales</taxon>
        <taxon>Actinomycetaceae</taxon>
        <taxon>Actinomyces</taxon>
    </lineage>
</organism>
<dbReference type="AlphaFoldDB" id="A0A6M8B2X5"/>
<dbReference type="GO" id="GO:0050661">
    <property type="term" value="F:NADP binding"/>
    <property type="evidence" value="ECO:0007669"/>
    <property type="project" value="InterPro"/>
</dbReference>
<dbReference type="InterPro" id="IPR044152">
    <property type="entry name" value="YqjM-like"/>
</dbReference>
<keyword evidence="2" id="KW-0285">Flavoprotein</keyword>
<evidence type="ECO:0000256" key="2">
    <source>
        <dbReference type="ARBA" id="ARBA00022630"/>
    </source>
</evidence>
<dbReference type="PANTHER" id="PTHR43303:SF4">
    <property type="entry name" value="NADPH DEHYDROGENASE C23G7.10C-RELATED"/>
    <property type="match status" value="1"/>
</dbReference>
<dbReference type="GO" id="GO:0003959">
    <property type="term" value="F:NADPH dehydrogenase activity"/>
    <property type="evidence" value="ECO:0007669"/>
    <property type="project" value="InterPro"/>
</dbReference>
<protein>
    <submittedName>
        <fullName evidence="7">NADH:flavin oxidoreductase/NADH oxidase</fullName>
    </submittedName>
</protein>